<proteinExistence type="predicted"/>
<evidence type="ECO:0000259" key="2">
    <source>
        <dbReference type="Pfam" id="PF13205"/>
    </source>
</evidence>
<dbReference type="Proteomes" id="UP001629156">
    <property type="component" value="Unassembled WGS sequence"/>
</dbReference>
<evidence type="ECO:0000256" key="1">
    <source>
        <dbReference type="ARBA" id="ARBA00022729"/>
    </source>
</evidence>
<dbReference type="Pfam" id="PF13205">
    <property type="entry name" value="Big_5"/>
    <property type="match status" value="1"/>
</dbReference>
<protein>
    <submittedName>
        <fullName evidence="3">Ig-like domain-containing protein</fullName>
    </submittedName>
</protein>
<dbReference type="InterPro" id="IPR032812">
    <property type="entry name" value="SbsA_Ig"/>
</dbReference>
<organism evidence="3 4">
    <name type="scientific">Flavobacterium rhizosphaerae</name>
    <dbReference type="NCBI Taxonomy" id="3163298"/>
    <lineage>
        <taxon>Bacteria</taxon>
        <taxon>Pseudomonadati</taxon>
        <taxon>Bacteroidota</taxon>
        <taxon>Flavobacteriia</taxon>
        <taxon>Flavobacteriales</taxon>
        <taxon>Flavobacteriaceae</taxon>
        <taxon>Flavobacterium</taxon>
    </lineage>
</organism>
<comment type="caution">
    <text evidence="3">The sequence shown here is derived from an EMBL/GenBank/DDBJ whole genome shotgun (WGS) entry which is preliminary data.</text>
</comment>
<gene>
    <name evidence="3" type="ORF">ABS766_07350</name>
</gene>
<dbReference type="RefSeq" id="WP_408084482.1">
    <property type="nucleotide sequence ID" value="NZ_JBELPZ010000005.1"/>
</dbReference>
<dbReference type="EMBL" id="JBELPZ010000005">
    <property type="protein sequence ID" value="MFL9844230.1"/>
    <property type="molecule type" value="Genomic_DNA"/>
</dbReference>
<evidence type="ECO:0000313" key="4">
    <source>
        <dbReference type="Proteomes" id="UP001629156"/>
    </source>
</evidence>
<keyword evidence="1" id="KW-0732">Signal</keyword>
<reference evidence="3 4" key="1">
    <citation type="submission" date="2024-06" db="EMBL/GenBank/DDBJ databases">
        <authorList>
            <person name="Kaempfer P."/>
            <person name="Viver T."/>
        </authorList>
    </citation>
    <scope>NUCLEOTIDE SEQUENCE [LARGE SCALE GENOMIC DNA]</scope>
    <source>
        <strain evidence="3 4">ST-119</strain>
    </source>
</reference>
<dbReference type="PROSITE" id="PS51257">
    <property type="entry name" value="PROKAR_LIPOPROTEIN"/>
    <property type="match status" value="1"/>
</dbReference>
<evidence type="ECO:0000313" key="3">
    <source>
        <dbReference type="EMBL" id="MFL9844230.1"/>
    </source>
</evidence>
<name>A0ABW8YYJ0_9FLAO</name>
<feature type="domain" description="SbsA Ig-like" evidence="2">
    <location>
        <begin position="35"/>
        <end position="137"/>
    </location>
</feature>
<keyword evidence="4" id="KW-1185">Reference proteome</keyword>
<accession>A0ABW8YYJ0</accession>
<sequence>MLKKDFFTILFIIFLIPLLLVSCAKRGSIGGGPKDTIPPYIISSSPKNMQTNFKGDEIRINFNEYIKIKDINKQLIISPPMDYQPDIIPMGNASKFIEIKIKDTLQPNTTYSFNFGQSITDNNEGNPYSQFRFVFSTGDYIDSLSLGGSIKDAISRDTDNFVTVMLYEVDETFNDSIIYKEKPRYVTNTLDSMVTFQLQNLKEGRYRLIALKDQNNNYIFNPKIDKIGFWPETITVPNDTLYELKLFQEKLPFKASKPSQATSNRLFAGYEGSNPDDIEVSVKNGTGTEDIPSMVTNVPGKDSVQVWLPRNIAADSLQVQVRHKDSVNDFTVRFKELKDADSLKVEAAQRGNIDFRDKFTLKLSTPLVTIDTSKIALVDKDSVTLPYTYVYKAFDQRLVFDFKKQENQKYEFTLMPGALADFYGKENDTLRFNLSTRSYSDYGNLWVKLENVNRFPLILQVTTGKGDVYAEAYSTGETTLKFNNVLPNNYTLRVIYDDNGNKEWDTGSYLEKIQPEEVIYFPKEVEVHDYWDVEQPFNLGG</sequence>